<proteinExistence type="predicted"/>
<dbReference type="Proteomes" id="UP000075714">
    <property type="component" value="Unassembled WGS sequence"/>
</dbReference>
<dbReference type="OrthoDB" id="550199at2759"/>
<dbReference type="AlphaFoldDB" id="A0A150GCG2"/>
<evidence type="ECO:0000313" key="3">
    <source>
        <dbReference type="Proteomes" id="UP000075714"/>
    </source>
</evidence>
<feature type="compositionally biased region" description="Low complexity" evidence="1">
    <location>
        <begin position="150"/>
        <end position="180"/>
    </location>
</feature>
<protein>
    <recommendedName>
        <fullName evidence="4">GYF domain-containing protein</fullName>
    </recommendedName>
</protein>
<feature type="compositionally biased region" description="Basic and acidic residues" evidence="1">
    <location>
        <begin position="50"/>
        <end position="63"/>
    </location>
</feature>
<comment type="caution">
    <text evidence="2">The sequence shown here is derived from an EMBL/GenBank/DDBJ whole genome shotgun (WGS) entry which is preliminary data.</text>
</comment>
<reference evidence="3" key="1">
    <citation type="journal article" date="2016" name="Nat. Commun.">
        <title>The Gonium pectorale genome demonstrates co-option of cell cycle regulation during the evolution of multicellularity.</title>
        <authorList>
            <person name="Hanschen E.R."/>
            <person name="Marriage T.N."/>
            <person name="Ferris P.J."/>
            <person name="Hamaji T."/>
            <person name="Toyoda A."/>
            <person name="Fujiyama A."/>
            <person name="Neme R."/>
            <person name="Noguchi H."/>
            <person name="Minakuchi Y."/>
            <person name="Suzuki M."/>
            <person name="Kawai-Toyooka H."/>
            <person name="Smith D.R."/>
            <person name="Sparks H."/>
            <person name="Anderson J."/>
            <person name="Bakaric R."/>
            <person name="Luria V."/>
            <person name="Karger A."/>
            <person name="Kirschner M.W."/>
            <person name="Durand P.M."/>
            <person name="Michod R.E."/>
            <person name="Nozaki H."/>
            <person name="Olson B.J."/>
        </authorList>
    </citation>
    <scope>NUCLEOTIDE SEQUENCE [LARGE SCALE GENOMIC DNA]</scope>
    <source>
        <strain evidence="3">NIES-2863</strain>
    </source>
</reference>
<evidence type="ECO:0000256" key="1">
    <source>
        <dbReference type="SAM" id="MobiDB-lite"/>
    </source>
</evidence>
<evidence type="ECO:0000313" key="2">
    <source>
        <dbReference type="EMBL" id="KXZ47541.1"/>
    </source>
</evidence>
<sequence length="482" mass="50891">MGSLKAGDRSGALHGPFQQAALRAWRNFLPMDLLVWYVELQPEEQQQQVSERRQGEEQREATDQQRGLSRKRPHEEEFTTEANNGEASGMGASAAGAQTENGSAAGLSGQGGVDECPEDRSEEAGAGKEGGSEDAPPSPKRPRCGHSSIPDAAADTVPEADAATAEAPAATRSPSASRAPTCAYAADTTTDGGVGDREVREPSPGPSTVEEAIACGLPGIELAELLGDGHLLADWRQRFPGSRPAGTAPPAPVHDHWLRAAAASLAAAHAAQTHAAQYGSYGQPGAYGYGYGHSYGGGIPRYGGDGGEAAVRPPRSKEESMLEYAEAVLAGLPPDDEAVVLARQAAAAGKSLTEVVNFSWGTAPATTTATATVAAPLPGAYGNGDGYDERITRPNEHGVPTEYLRDPRSGRLTAVDKDGQPVGGAKALYGEFGNWMDPEQIEDYLSKAMRWRKEQLPRLWTKKKLKEYREAKAKKAIQAMLQ</sequence>
<dbReference type="EMBL" id="LSYV01000035">
    <property type="protein sequence ID" value="KXZ47541.1"/>
    <property type="molecule type" value="Genomic_DNA"/>
</dbReference>
<feature type="compositionally biased region" description="Low complexity" evidence="1">
    <location>
        <begin position="81"/>
        <end position="97"/>
    </location>
</feature>
<gene>
    <name evidence="2" type="ORF">GPECTOR_34g700</name>
</gene>
<accession>A0A150GCG2</accession>
<name>A0A150GCG2_GONPE</name>
<evidence type="ECO:0008006" key="4">
    <source>
        <dbReference type="Google" id="ProtNLM"/>
    </source>
</evidence>
<feature type="region of interest" description="Disordered" evidence="1">
    <location>
        <begin position="44"/>
        <end position="207"/>
    </location>
</feature>
<organism evidence="2 3">
    <name type="scientific">Gonium pectorale</name>
    <name type="common">Green alga</name>
    <dbReference type="NCBI Taxonomy" id="33097"/>
    <lineage>
        <taxon>Eukaryota</taxon>
        <taxon>Viridiplantae</taxon>
        <taxon>Chlorophyta</taxon>
        <taxon>core chlorophytes</taxon>
        <taxon>Chlorophyceae</taxon>
        <taxon>CS clade</taxon>
        <taxon>Chlamydomonadales</taxon>
        <taxon>Volvocaceae</taxon>
        <taxon>Gonium</taxon>
    </lineage>
</organism>
<keyword evidence="3" id="KW-1185">Reference proteome</keyword>